<reference evidence="2" key="1">
    <citation type="journal article" date="2023" name="Mol. Phylogenet. Evol.">
        <title>Genome-scale phylogeny and comparative genomics of the fungal order Sordariales.</title>
        <authorList>
            <person name="Hensen N."/>
            <person name="Bonometti L."/>
            <person name="Westerberg I."/>
            <person name="Brannstrom I.O."/>
            <person name="Guillou S."/>
            <person name="Cros-Aarteil S."/>
            <person name="Calhoun S."/>
            <person name="Haridas S."/>
            <person name="Kuo A."/>
            <person name="Mondo S."/>
            <person name="Pangilinan J."/>
            <person name="Riley R."/>
            <person name="LaButti K."/>
            <person name="Andreopoulos B."/>
            <person name="Lipzen A."/>
            <person name="Chen C."/>
            <person name="Yan M."/>
            <person name="Daum C."/>
            <person name="Ng V."/>
            <person name="Clum A."/>
            <person name="Steindorff A."/>
            <person name="Ohm R.A."/>
            <person name="Martin F."/>
            <person name="Silar P."/>
            <person name="Natvig D.O."/>
            <person name="Lalanne C."/>
            <person name="Gautier V."/>
            <person name="Ament-Velasquez S.L."/>
            <person name="Kruys A."/>
            <person name="Hutchinson M.I."/>
            <person name="Powell A.J."/>
            <person name="Barry K."/>
            <person name="Miller A.N."/>
            <person name="Grigoriev I.V."/>
            <person name="Debuchy R."/>
            <person name="Gladieux P."/>
            <person name="Hiltunen Thoren M."/>
            <person name="Johannesson H."/>
        </authorList>
    </citation>
    <scope>NUCLEOTIDE SEQUENCE</scope>
    <source>
        <strain evidence="2">PSN309</strain>
    </source>
</reference>
<feature type="compositionally biased region" description="Acidic residues" evidence="1">
    <location>
        <begin position="58"/>
        <end position="92"/>
    </location>
</feature>
<proteinExistence type="predicted"/>
<gene>
    <name evidence="2" type="ORF">QBC35DRAFT_456850</name>
</gene>
<evidence type="ECO:0000313" key="2">
    <source>
        <dbReference type="EMBL" id="KAK4182883.1"/>
    </source>
</evidence>
<keyword evidence="3" id="KW-1185">Reference proteome</keyword>
<reference evidence="2" key="2">
    <citation type="submission" date="2023-05" db="EMBL/GenBank/DDBJ databases">
        <authorList>
            <consortium name="Lawrence Berkeley National Laboratory"/>
            <person name="Steindorff A."/>
            <person name="Hensen N."/>
            <person name="Bonometti L."/>
            <person name="Westerberg I."/>
            <person name="Brannstrom I.O."/>
            <person name="Guillou S."/>
            <person name="Cros-Aarteil S."/>
            <person name="Calhoun S."/>
            <person name="Haridas S."/>
            <person name="Kuo A."/>
            <person name="Mondo S."/>
            <person name="Pangilinan J."/>
            <person name="Riley R."/>
            <person name="Labutti K."/>
            <person name="Andreopoulos B."/>
            <person name="Lipzen A."/>
            <person name="Chen C."/>
            <person name="Yanf M."/>
            <person name="Daum C."/>
            <person name="Ng V."/>
            <person name="Clum A."/>
            <person name="Ohm R."/>
            <person name="Martin F."/>
            <person name="Silar P."/>
            <person name="Natvig D."/>
            <person name="Lalanne C."/>
            <person name="Gautier V."/>
            <person name="Ament-Velasquez S.L."/>
            <person name="Kruys A."/>
            <person name="Hutchinson M.I."/>
            <person name="Powell A.J."/>
            <person name="Barry K."/>
            <person name="Miller A.N."/>
            <person name="Grigoriev I.V."/>
            <person name="Debuchy R."/>
            <person name="Gladieux P."/>
            <person name="Thoren M.H."/>
            <person name="Johannesson H."/>
        </authorList>
    </citation>
    <scope>NUCLEOTIDE SEQUENCE</scope>
    <source>
        <strain evidence="2">PSN309</strain>
    </source>
</reference>
<evidence type="ECO:0000313" key="3">
    <source>
        <dbReference type="Proteomes" id="UP001302126"/>
    </source>
</evidence>
<dbReference type="EMBL" id="MU864601">
    <property type="protein sequence ID" value="KAK4182883.1"/>
    <property type="molecule type" value="Genomic_DNA"/>
</dbReference>
<organism evidence="2 3">
    <name type="scientific">Podospora australis</name>
    <dbReference type="NCBI Taxonomy" id="1536484"/>
    <lineage>
        <taxon>Eukaryota</taxon>
        <taxon>Fungi</taxon>
        <taxon>Dikarya</taxon>
        <taxon>Ascomycota</taxon>
        <taxon>Pezizomycotina</taxon>
        <taxon>Sordariomycetes</taxon>
        <taxon>Sordariomycetidae</taxon>
        <taxon>Sordariales</taxon>
        <taxon>Podosporaceae</taxon>
        <taxon>Podospora</taxon>
    </lineage>
</organism>
<protein>
    <submittedName>
        <fullName evidence="2">Uncharacterized protein</fullName>
    </submittedName>
</protein>
<name>A0AAN6WIU3_9PEZI</name>
<feature type="region of interest" description="Disordered" evidence="1">
    <location>
        <begin position="48"/>
        <end position="97"/>
    </location>
</feature>
<evidence type="ECO:0000256" key="1">
    <source>
        <dbReference type="SAM" id="MobiDB-lite"/>
    </source>
</evidence>
<accession>A0AAN6WIU3</accession>
<dbReference type="Proteomes" id="UP001302126">
    <property type="component" value="Unassembled WGS sequence"/>
</dbReference>
<dbReference type="AlphaFoldDB" id="A0AAN6WIU3"/>
<comment type="caution">
    <text evidence="2">The sequence shown here is derived from an EMBL/GenBank/DDBJ whole genome shotgun (WGS) entry which is preliminary data.</text>
</comment>
<sequence>MSLAQGHFRADGLPIVPLNYPVDGLPIVPLAENPRVDGLPVVPRDNYRVGGLPIVPVGDEEVQEDDNEEFEEEDDDEEFDDDDNEDDNEDPYGYEVDRERPFDYRARTPPPYVEPVYEQDRDLALVFEFPLEPNRDQVEPDVEVKEEDEEDGEPVIVDMYGGLSQRDLVILWLVYTVLHHYDEHGYVITPLLGPEVFPEFNPNPAEGEVLCVCCGCYGTRV</sequence>